<dbReference type="InterPro" id="IPR023346">
    <property type="entry name" value="Lysozyme-like_dom_sf"/>
</dbReference>
<evidence type="ECO:0000313" key="4">
    <source>
        <dbReference type="EMBL" id="AJD48313.1"/>
    </source>
</evidence>
<evidence type="ECO:0000256" key="1">
    <source>
        <dbReference type="ARBA" id="ARBA00007734"/>
    </source>
</evidence>
<dbReference type="STRING" id="391936.S7S_09505"/>
<name>A0A0B4XPB3_9GAMM</name>
<proteinExistence type="inferred from homology"/>
<dbReference type="CDD" id="cd00254">
    <property type="entry name" value="LT-like"/>
    <property type="match status" value="1"/>
</dbReference>
<keyword evidence="5" id="KW-1185">Reference proteome</keyword>
<dbReference type="PANTHER" id="PTHR37423">
    <property type="entry name" value="SOLUBLE LYTIC MUREIN TRANSGLYCOSYLASE-RELATED"/>
    <property type="match status" value="1"/>
</dbReference>
<dbReference type="AlphaFoldDB" id="A0A0B4XPB3"/>
<dbReference type="PANTHER" id="PTHR37423:SF2">
    <property type="entry name" value="MEMBRANE-BOUND LYTIC MUREIN TRANSGLYCOSYLASE C"/>
    <property type="match status" value="1"/>
</dbReference>
<dbReference type="SUPFAM" id="SSF53955">
    <property type="entry name" value="Lysozyme-like"/>
    <property type="match status" value="1"/>
</dbReference>
<dbReference type="Proteomes" id="UP000006764">
    <property type="component" value="Chromosome"/>
</dbReference>
<dbReference type="HOGENOM" id="CLU_065765_1_1_6"/>
<feature type="domain" description="Transglycosylase SLT" evidence="3">
    <location>
        <begin position="78"/>
        <end position="175"/>
    </location>
</feature>
<evidence type="ECO:0000313" key="5">
    <source>
        <dbReference type="Proteomes" id="UP000006764"/>
    </source>
</evidence>
<accession>A0A0B4XPB3</accession>
<reference evidence="4 5" key="1">
    <citation type="journal article" date="2012" name="J. Bacteriol.">
        <title>Genome sequence of an alkane-degrading bacterium, Alcanivorax pacificus type strain W11-5, isolated from deep sea sediment.</title>
        <authorList>
            <person name="Lai Q."/>
            <person name="Shao Z."/>
        </authorList>
    </citation>
    <scope>NUCLEOTIDE SEQUENCE [LARGE SCALE GENOMIC DNA]</scope>
    <source>
        <strain evidence="4 5">W11-5</strain>
    </source>
</reference>
<comment type="similarity">
    <text evidence="1">Belongs to the transglycosylase Slt family.</text>
</comment>
<organism evidence="4 5">
    <name type="scientific">Isoalcanivorax pacificus W11-5</name>
    <dbReference type="NCBI Taxonomy" id="391936"/>
    <lineage>
        <taxon>Bacteria</taxon>
        <taxon>Pseudomonadati</taxon>
        <taxon>Pseudomonadota</taxon>
        <taxon>Gammaproteobacteria</taxon>
        <taxon>Oceanospirillales</taxon>
        <taxon>Alcanivoracaceae</taxon>
        <taxon>Isoalcanivorax</taxon>
    </lineage>
</organism>
<evidence type="ECO:0000259" key="3">
    <source>
        <dbReference type="Pfam" id="PF01464"/>
    </source>
</evidence>
<dbReference type="RefSeq" id="WP_008735550.1">
    <property type="nucleotide sequence ID" value="NZ_CP004387.1"/>
</dbReference>
<dbReference type="Pfam" id="PF01464">
    <property type="entry name" value="SLT"/>
    <property type="match status" value="1"/>
</dbReference>
<dbReference type="KEGG" id="apac:S7S_09505"/>
<feature type="chain" id="PRO_5002097731" evidence="2">
    <location>
        <begin position="25"/>
        <end position="208"/>
    </location>
</feature>
<keyword evidence="2" id="KW-0732">Signal</keyword>
<protein>
    <submittedName>
        <fullName evidence="4">Lytic transglycosylase</fullName>
    </submittedName>
</protein>
<dbReference type="InterPro" id="IPR008258">
    <property type="entry name" value="Transglycosylase_SLT_dom_1"/>
</dbReference>
<dbReference type="OrthoDB" id="92254at2"/>
<dbReference type="EMBL" id="CP004387">
    <property type="protein sequence ID" value="AJD48313.1"/>
    <property type="molecule type" value="Genomic_DNA"/>
</dbReference>
<feature type="signal peptide" evidence="2">
    <location>
        <begin position="1"/>
        <end position="24"/>
    </location>
</feature>
<dbReference type="Gene3D" id="1.10.530.10">
    <property type="match status" value="1"/>
</dbReference>
<evidence type="ECO:0000256" key="2">
    <source>
        <dbReference type="SAM" id="SignalP"/>
    </source>
</evidence>
<sequence>MAHFRLTALITGLLAVSLPGYAEADTIYKFRSPDGTMLFTDRQEMPSGYELLSVRKGWSYTPRALSADLRDLYDPEIRLASHSYGVEPGLIKAVIHAESLFDRNATSRVGAQGLMQLMPQTASFLEVSNSFDPRQNIAGGTRFLSYLMERFDNIEHVLAAYNAGEGNVRRYGGIPPFDETRRYVKKVLELLPRYREHFSGVEQTLAVR</sequence>
<gene>
    <name evidence="4" type="ORF">S7S_09505</name>
</gene>